<evidence type="ECO:0000313" key="1">
    <source>
        <dbReference type="EMBL" id="EYC14243.1"/>
    </source>
</evidence>
<dbReference type="Proteomes" id="UP000024635">
    <property type="component" value="Unassembled WGS sequence"/>
</dbReference>
<sequence>MMLRFLRSTTFVTNRWPTLLLVASEVARVVSNRSCASARKCTAITVRLRFLQVYQKHKTYVEFDHIVVRIRPWNFWTKSEGASQNIRSLAIRNS</sequence>
<proteinExistence type="predicted"/>
<accession>A0A016UHZ5</accession>
<comment type="caution">
    <text evidence="1">The sequence shown here is derived from an EMBL/GenBank/DDBJ whole genome shotgun (WGS) entry which is preliminary data.</text>
</comment>
<reference evidence="2" key="1">
    <citation type="journal article" date="2015" name="Nat. Genet.">
        <title>The genome and transcriptome of the zoonotic hookworm Ancylostoma ceylanicum identify infection-specific gene families.</title>
        <authorList>
            <person name="Schwarz E.M."/>
            <person name="Hu Y."/>
            <person name="Antoshechkin I."/>
            <person name="Miller M.M."/>
            <person name="Sternberg P.W."/>
            <person name="Aroian R.V."/>
        </authorList>
    </citation>
    <scope>NUCLEOTIDE SEQUENCE</scope>
    <source>
        <strain evidence="2">HY135</strain>
    </source>
</reference>
<dbReference type="EMBL" id="JARK01001377">
    <property type="protein sequence ID" value="EYC14243.1"/>
    <property type="molecule type" value="Genomic_DNA"/>
</dbReference>
<evidence type="ECO:0000313" key="2">
    <source>
        <dbReference type="Proteomes" id="UP000024635"/>
    </source>
</evidence>
<organism evidence="1 2">
    <name type="scientific">Ancylostoma ceylanicum</name>
    <dbReference type="NCBI Taxonomy" id="53326"/>
    <lineage>
        <taxon>Eukaryota</taxon>
        <taxon>Metazoa</taxon>
        <taxon>Ecdysozoa</taxon>
        <taxon>Nematoda</taxon>
        <taxon>Chromadorea</taxon>
        <taxon>Rhabditida</taxon>
        <taxon>Rhabditina</taxon>
        <taxon>Rhabditomorpha</taxon>
        <taxon>Strongyloidea</taxon>
        <taxon>Ancylostomatidae</taxon>
        <taxon>Ancylostomatinae</taxon>
        <taxon>Ancylostoma</taxon>
    </lineage>
</organism>
<protein>
    <submittedName>
        <fullName evidence="1">Uncharacterized protein</fullName>
    </submittedName>
</protein>
<keyword evidence="2" id="KW-1185">Reference proteome</keyword>
<dbReference type="AlphaFoldDB" id="A0A016UHZ5"/>
<gene>
    <name evidence="1" type="primary">Acey_s0041.g426</name>
    <name evidence="1" type="ORF">Y032_0041g426</name>
</gene>
<name>A0A016UHZ5_9BILA</name>